<feature type="transmembrane region" description="Helical" evidence="11">
    <location>
        <begin position="135"/>
        <end position="157"/>
    </location>
</feature>
<protein>
    <submittedName>
        <fullName evidence="14">Hemolysin family protein</fullName>
    </submittedName>
</protein>
<reference evidence="14" key="1">
    <citation type="submission" date="2023-02" db="EMBL/GenBank/DDBJ databases">
        <title>Georgenia sp.10Sc9-8, isolated from a soil sample collected from the Taklamakan desert.</title>
        <authorList>
            <person name="Liu S."/>
        </authorList>
    </citation>
    <scope>NUCLEOTIDE SEQUENCE</scope>
    <source>
        <strain evidence="14">10Sc9-8</strain>
    </source>
</reference>
<dbReference type="Pfam" id="PF00571">
    <property type="entry name" value="CBS"/>
    <property type="match status" value="2"/>
</dbReference>
<dbReference type="InterPro" id="IPR044751">
    <property type="entry name" value="Ion_transp-like_CBS"/>
</dbReference>
<feature type="domain" description="CNNM transmembrane" evidence="13">
    <location>
        <begin position="1"/>
        <end position="206"/>
    </location>
</feature>
<dbReference type="InterPro" id="IPR005170">
    <property type="entry name" value="Transptr-assoc_dom"/>
</dbReference>
<evidence type="ECO:0000256" key="7">
    <source>
        <dbReference type="ARBA" id="ARBA00023122"/>
    </source>
</evidence>
<sequence length="430" mass="46448">MTELWLNVVLVVLFVLVGGVFAASEIALVSLRDSQVKAMAARGGAGVRVARLTQDSNRFLSSVQVGVTLAGFFSASYGAAQIAPVVAPAVEGWGVPGTFAYGVAFVGTTVVISYLSLVLGELVPKRLAMQSAERFALVVATPLDWIATLLRPVIWFLGASTDLVMRLLGRDPDAQREEMGAEELRSLVAGHQSLSRQERDIIVDLLSVGERSVQEVMTPRTEVEFLDASLTLAEARSSIRRLEHSRYPVHGDTTDDILGFVHLRDLLMPPPGAETVRHVAREVMLFPTGKQVLAALTEMRARHVHLAVVVDEYGGTDGIVTLEDVVEEFVGEIRDEYDRETPGVVGKLGGQELSGLLNRSEVAKATGEDLPGGPFDTLGGYVLAALGRVPEVGDEVTWGPRVLRVVRMDGRRVDRLAVRPRAATRGARIS</sequence>
<name>A0ABT5TUJ9_9MICO</name>
<evidence type="ECO:0000256" key="1">
    <source>
        <dbReference type="ARBA" id="ARBA00004651"/>
    </source>
</evidence>
<dbReference type="PROSITE" id="PS51371">
    <property type="entry name" value="CBS"/>
    <property type="match status" value="2"/>
</dbReference>
<comment type="caution">
    <text evidence="14">The sequence shown here is derived from an EMBL/GenBank/DDBJ whole genome shotgun (WGS) entry which is preliminary data.</text>
</comment>
<organism evidence="14 15">
    <name type="scientific">Georgenia halotolerans</name>
    <dbReference type="NCBI Taxonomy" id="3028317"/>
    <lineage>
        <taxon>Bacteria</taxon>
        <taxon>Bacillati</taxon>
        <taxon>Actinomycetota</taxon>
        <taxon>Actinomycetes</taxon>
        <taxon>Micrococcales</taxon>
        <taxon>Bogoriellaceae</taxon>
        <taxon>Georgenia</taxon>
    </lineage>
</organism>
<dbReference type="InterPro" id="IPR046342">
    <property type="entry name" value="CBS_dom_sf"/>
</dbReference>
<feature type="domain" description="CBS" evidence="12">
    <location>
        <begin position="217"/>
        <end position="276"/>
    </location>
</feature>
<dbReference type="SUPFAM" id="SSF56176">
    <property type="entry name" value="FAD-binding/transporter-associated domain-like"/>
    <property type="match status" value="1"/>
</dbReference>
<dbReference type="InterPro" id="IPR051676">
    <property type="entry name" value="UPF0053_domain"/>
</dbReference>
<feature type="transmembrane region" description="Helical" evidence="11">
    <location>
        <begin position="6"/>
        <end position="29"/>
    </location>
</feature>
<feature type="transmembrane region" description="Helical" evidence="11">
    <location>
        <begin position="59"/>
        <end position="79"/>
    </location>
</feature>
<dbReference type="SMART" id="SM01091">
    <property type="entry name" value="CorC_HlyC"/>
    <property type="match status" value="1"/>
</dbReference>
<keyword evidence="4 10" id="KW-0812">Transmembrane</keyword>
<evidence type="ECO:0000256" key="10">
    <source>
        <dbReference type="PROSITE-ProRule" id="PRU01193"/>
    </source>
</evidence>
<dbReference type="InterPro" id="IPR000644">
    <property type="entry name" value="CBS_dom"/>
</dbReference>
<evidence type="ECO:0000256" key="3">
    <source>
        <dbReference type="ARBA" id="ARBA00022475"/>
    </source>
</evidence>
<evidence type="ECO:0000259" key="12">
    <source>
        <dbReference type="PROSITE" id="PS51371"/>
    </source>
</evidence>
<dbReference type="SUPFAM" id="SSF54631">
    <property type="entry name" value="CBS-domain pair"/>
    <property type="match status" value="1"/>
</dbReference>
<evidence type="ECO:0000313" key="15">
    <source>
        <dbReference type="Proteomes" id="UP001165561"/>
    </source>
</evidence>
<dbReference type="CDD" id="cd04590">
    <property type="entry name" value="CBS_pair_CorC_HlyC_assoc"/>
    <property type="match status" value="1"/>
</dbReference>
<evidence type="ECO:0000256" key="8">
    <source>
        <dbReference type="ARBA" id="ARBA00023136"/>
    </source>
</evidence>
<dbReference type="Pfam" id="PF01595">
    <property type="entry name" value="CNNM"/>
    <property type="match status" value="1"/>
</dbReference>
<keyword evidence="3" id="KW-1003">Cell membrane</keyword>
<evidence type="ECO:0000259" key="13">
    <source>
        <dbReference type="PROSITE" id="PS51846"/>
    </source>
</evidence>
<dbReference type="EMBL" id="JARACI010000594">
    <property type="protein sequence ID" value="MDD9205649.1"/>
    <property type="molecule type" value="Genomic_DNA"/>
</dbReference>
<dbReference type="PROSITE" id="PS51846">
    <property type="entry name" value="CNNM"/>
    <property type="match status" value="1"/>
</dbReference>
<keyword evidence="8 10" id="KW-0472">Membrane</keyword>
<keyword evidence="15" id="KW-1185">Reference proteome</keyword>
<dbReference type="Gene3D" id="3.10.580.10">
    <property type="entry name" value="CBS-domain"/>
    <property type="match status" value="1"/>
</dbReference>
<evidence type="ECO:0000313" key="14">
    <source>
        <dbReference type="EMBL" id="MDD9205649.1"/>
    </source>
</evidence>
<evidence type="ECO:0000256" key="9">
    <source>
        <dbReference type="PROSITE-ProRule" id="PRU00703"/>
    </source>
</evidence>
<keyword evidence="5" id="KW-0677">Repeat</keyword>
<evidence type="ECO:0000256" key="4">
    <source>
        <dbReference type="ARBA" id="ARBA00022692"/>
    </source>
</evidence>
<feature type="transmembrane region" description="Helical" evidence="11">
    <location>
        <begin position="99"/>
        <end position="123"/>
    </location>
</feature>
<dbReference type="PANTHER" id="PTHR43099">
    <property type="entry name" value="UPF0053 PROTEIN YRKA"/>
    <property type="match status" value="1"/>
</dbReference>
<comment type="subcellular location">
    <subcellularLocation>
        <location evidence="1">Cell membrane</location>
        <topology evidence="1">Multi-pass membrane protein</topology>
    </subcellularLocation>
</comment>
<dbReference type="PANTHER" id="PTHR43099:SF5">
    <property type="entry name" value="HLYC_CORC FAMILY TRANSPORTER"/>
    <property type="match status" value="1"/>
</dbReference>
<dbReference type="Pfam" id="PF03471">
    <property type="entry name" value="CorC_HlyC"/>
    <property type="match status" value="1"/>
</dbReference>
<evidence type="ECO:0000256" key="11">
    <source>
        <dbReference type="SAM" id="Phobius"/>
    </source>
</evidence>
<evidence type="ECO:0000256" key="2">
    <source>
        <dbReference type="ARBA" id="ARBA00006337"/>
    </source>
</evidence>
<gene>
    <name evidence="14" type="ORF">PU560_04090</name>
</gene>
<dbReference type="Gene3D" id="3.30.465.10">
    <property type="match status" value="1"/>
</dbReference>
<dbReference type="Proteomes" id="UP001165561">
    <property type="component" value="Unassembled WGS sequence"/>
</dbReference>
<feature type="domain" description="CBS" evidence="12">
    <location>
        <begin position="279"/>
        <end position="336"/>
    </location>
</feature>
<dbReference type="InterPro" id="IPR002550">
    <property type="entry name" value="CNNM"/>
</dbReference>
<keyword evidence="6 10" id="KW-1133">Transmembrane helix</keyword>
<accession>A0ABT5TUJ9</accession>
<dbReference type="InterPro" id="IPR036318">
    <property type="entry name" value="FAD-bd_PCMH-like_sf"/>
</dbReference>
<proteinExistence type="inferred from homology"/>
<keyword evidence="7 9" id="KW-0129">CBS domain</keyword>
<dbReference type="InterPro" id="IPR016169">
    <property type="entry name" value="FAD-bd_PCMH_sub2"/>
</dbReference>
<evidence type="ECO:0000256" key="6">
    <source>
        <dbReference type="ARBA" id="ARBA00022989"/>
    </source>
</evidence>
<evidence type="ECO:0000256" key="5">
    <source>
        <dbReference type="ARBA" id="ARBA00022737"/>
    </source>
</evidence>
<comment type="similarity">
    <text evidence="2">Belongs to the UPF0053 family.</text>
</comment>